<organism evidence="2 3">
    <name type="scientific">Deinococcus cellulosilyticus (strain DSM 18568 / NBRC 106333 / KACC 11606 / 5516J-15)</name>
    <dbReference type="NCBI Taxonomy" id="1223518"/>
    <lineage>
        <taxon>Bacteria</taxon>
        <taxon>Thermotogati</taxon>
        <taxon>Deinococcota</taxon>
        <taxon>Deinococci</taxon>
        <taxon>Deinococcales</taxon>
        <taxon>Deinococcaceae</taxon>
        <taxon>Deinococcus</taxon>
    </lineage>
</organism>
<dbReference type="PANTHER" id="PTHR38468:SF1">
    <property type="entry name" value="SLL0939 PROTEIN"/>
    <property type="match status" value="1"/>
</dbReference>
<evidence type="ECO:0000256" key="1">
    <source>
        <dbReference type="SAM" id="Phobius"/>
    </source>
</evidence>
<keyword evidence="3" id="KW-1185">Reference proteome</keyword>
<dbReference type="AlphaFoldDB" id="A0A511MW86"/>
<evidence type="ECO:0008006" key="4">
    <source>
        <dbReference type="Google" id="ProtNLM"/>
    </source>
</evidence>
<dbReference type="Proteomes" id="UP000321306">
    <property type="component" value="Unassembled WGS sequence"/>
</dbReference>
<reference evidence="2 3" key="1">
    <citation type="submission" date="2019-07" db="EMBL/GenBank/DDBJ databases">
        <title>Whole genome shotgun sequence of Deinococcus cellulosilyticus NBRC 106333.</title>
        <authorList>
            <person name="Hosoyama A."/>
            <person name="Uohara A."/>
            <person name="Ohji S."/>
            <person name="Ichikawa N."/>
        </authorList>
    </citation>
    <scope>NUCLEOTIDE SEQUENCE [LARGE SCALE GENOMIC DNA]</scope>
    <source>
        <strain evidence="2 3">NBRC 106333</strain>
    </source>
</reference>
<name>A0A511MW86_DEIC1</name>
<dbReference type="InterPro" id="IPR012427">
    <property type="entry name" value="DUF1622"/>
</dbReference>
<keyword evidence="1" id="KW-1133">Transmembrane helix</keyword>
<keyword evidence="1" id="KW-0472">Membrane</keyword>
<evidence type="ECO:0000313" key="3">
    <source>
        <dbReference type="Proteomes" id="UP000321306"/>
    </source>
</evidence>
<gene>
    <name evidence="2" type="ORF">DC3_04780</name>
</gene>
<dbReference type="Pfam" id="PF07784">
    <property type="entry name" value="DUF1622"/>
    <property type="match status" value="1"/>
</dbReference>
<comment type="caution">
    <text evidence="2">The sequence shown here is derived from an EMBL/GenBank/DDBJ whole genome shotgun (WGS) entry which is preliminary data.</text>
</comment>
<protein>
    <recommendedName>
        <fullName evidence="4">DUF1622 domain-containing protein</fullName>
    </recommendedName>
</protein>
<sequence>MMAQFASGYATFFSKYKNTRQGSWDTINPYGNSKHPALSSEVIMEETIKHWTFQLSFIIEAIAGVIIAYATLQATWRVILTMLRPSSASVRSREEVRLHLARWLAVALEFELAADILRTAVAPTWDEIGKLAAIAALRTLLNHFLDREIRKEIQEEAKKTREVEKER</sequence>
<feature type="transmembrane region" description="Helical" evidence="1">
    <location>
        <begin position="51"/>
        <end position="72"/>
    </location>
</feature>
<dbReference type="PANTHER" id="PTHR38468">
    <property type="entry name" value="SLL0939 PROTEIN"/>
    <property type="match status" value="1"/>
</dbReference>
<dbReference type="EMBL" id="BJXB01000002">
    <property type="protein sequence ID" value="GEM44843.1"/>
    <property type="molecule type" value="Genomic_DNA"/>
</dbReference>
<keyword evidence="1" id="KW-0812">Transmembrane</keyword>
<accession>A0A511MW86</accession>
<evidence type="ECO:0000313" key="2">
    <source>
        <dbReference type="EMBL" id="GEM44843.1"/>
    </source>
</evidence>
<proteinExistence type="predicted"/>